<dbReference type="InterPro" id="IPR029063">
    <property type="entry name" value="SAM-dependent_MTases_sf"/>
</dbReference>
<dbReference type="EMBL" id="BOMI01000021">
    <property type="protein sequence ID" value="GID72820.1"/>
    <property type="molecule type" value="Genomic_DNA"/>
</dbReference>
<evidence type="ECO:0000256" key="5">
    <source>
        <dbReference type="ARBA" id="ARBA00022691"/>
    </source>
</evidence>
<evidence type="ECO:0000256" key="2">
    <source>
        <dbReference type="ARBA" id="ARBA00008138"/>
    </source>
</evidence>
<dbReference type="InterPro" id="IPR007213">
    <property type="entry name" value="Ppm1/Ppm2/Tcmp"/>
</dbReference>
<dbReference type="EC" id="2.1.1.-" evidence="6"/>
<organism evidence="7 8">
    <name type="scientific">Paractinoplanes deccanensis</name>
    <dbReference type="NCBI Taxonomy" id="113561"/>
    <lineage>
        <taxon>Bacteria</taxon>
        <taxon>Bacillati</taxon>
        <taxon>Actinomycetota</taxon>
        <taxon>Actinomycetes</taxon>
        <taxon>Micromonosporales</taxon>
        <taxon>Micromonosporaceae</taxon>
        <taxon>Paractinoplanes</taxon>
    </lineage>
</organism>
<evidence type="ECO:0000256" key="4">
    <source>
        <dbReference type="ARBA" id="ARBA00022679"/>
    </source>
</evidence>
<comment type="similarity">
    <text evidence="2 6">Belongs to the UPF0677 family.</text>
</comment>
<dbReference type="PANTHER" id="PTHR43619">
    <property type="entry name" value="S-ADENOSYL-L-METHIONINE-DEPENDENT METHYLTRANSFERASE YKTD-RELATED"/>
    <property type="match status" value="1"/>
</dbReference>
<sequence length="277" mass="29405">MQNSASATALSAAAARAAHLLVDAEPHIFADTLAAPLLGSRSAELIDHHRRHGAHPVLAGARTQATIRSRLTETLLTGFGQYVILGAGLDSFAYRSPLAAGIHVFEVDHPATQADKRERLATAGLSPLGPLIHVPVDLEKESFLPALLAAGLDPARPALVSWLGVTMYLTPDATAPTVAALATLAPGSRLVLDYLLPPALRDQPGQAYADAVASFSAAQGEPWLSYFTPAEMTALLATHGFHDIHHLDQTQALPPQLWRRGDALHPSRLSMLAHAKR</sequence>
<comment type="function">
    <text evidence="1 6">Exhibits S-adenosyl-L-methionine-dependent methyltransferase activity.</text>
</comment>
<dbReference type="Gene3D" id="3.40.50.150">
    <property type="entry name" value="Vaccinia Virus protein VP39"/>
    <property type="match status" value="1"/>
</dbReference>
<evidence type="ECO:0000256" key="3">
    <source>
        <dbReference type="ARBA" id="ARBA00022603"/>
    </source>
</evidence>
<evidence type="ECO:0000313" key="7">
    <source>
        <dbReference type="EMBL" id="GID72820.1"/>
    </source>
</evidence>
<dbReference type="SUPFAM" id="SSF53335">
    <property type="entry name" value="S-adenosyl-L-methionine-dependent methyltransferases"/>
    <property type="match status" value="1"/>
</dbReference>
<protein>
    <recommendedName>
        <fullName evidence="6">S-adenosyl-L-methionine-dependent methyltransferase</fullName>
        <ecNumber evidence="6">2.1.1.-</ecNumber>
    </recommendedName>
</protein>
<proteinExistence type="inferred from homology"/>
<dbReference type="GO" id="GO:0032259">
    <property type="term" value="P:methylation"/>
    <property type="evidence" value="ECO:0007669"/>
    <property type="project" value="UniProtKB-KW"/>
</dbReference>
<dbReference type="InterPro" id="IPR011610">
    <property type="entry name" value="SAM_mthyl_Trfase_ML2640-like"/>
</dbReference>
<name>A0ABQ3XYL3_9ACTN</name>
<keyword evidence="8" id="KW-1185">Reference proteome</keyword>
<dbReference type="PANTHER" id="PTHR43619:SF2">
    <property type="entry name" value="S-ADENOSYL-L-METHIONINE-DEPENDENT METHYLTRANSFERASES SUPERFAMILY PROTEIN"/>
    <property type="match status" value="1"/>
</dbReference>
<dbReference type="RefSeq" id="WP_203760750.1">
    <property type="nucleotide sequence ID" value="NZ_BAAABO010000006.1"/>
</dbReference>
<dbReference type="Proteomes" id="UP000609879">
    <property type="component" value="Unassembled WGS sequence"/>
</dbReference>
<dbReference type="GO" id="GO:0008168">
    <property type="term" value="F:methyltransferase activity"/>
    <property type="evidence" value="ECO:0007669"/>
    <property type="project" value="UniProtKB-KW"/>
</dbReference>
<keyword evidence="4" id="KW-0808">Transferase</keyword>
<gene>
    <name evidence="7" type="ORF">Ade02nite_14610</name>
</gene>
<dbReference type="NCBIfam" id="TIGR00027">
    <property type="entry name" value="mthyl_TIGR00027"/>
    <property type="match status" value="1"/>
</dbReference>
<reference evidence="7 8" key="1">
    <citation type="submission" date="2021-01" db="EMBL/GenBank/DDBJ databases">
        <title>Whole genome shotgun sequence of Actinoplanes deccanensis NBRC 13994.</title>
        <authorList>
            <person name="Komaki H."/>
            <person name="Tamura T."/>
        </authorList>
    </citation>
    <scope>NUCLEOTIDE SEQUENCE [LARGE SCALE GENOMIC DNA]</scope>
    <source>
        <strain evidence="7 8">NBRC 13994</strain>
    </source>
</reference>
<evidence type="ECO:0000313" key="8">
    <source>
        <dbReference type="Proteomes" id="UP000609879"/>
    </source>
</evidence>
<accession>A0ABQ3XYL3</accession>
<keyword evidence="5 6" id="KW-0949">S-adenosyl-L-methionine</keyword>
<evidence type="ECO:0000256" key="6">
    <source>
        <dbReference type="RuleBase" id="RU362030"/>
    </source>
</evidence>
<comment type="caution">
    <text evidence="7">The sequence shown here is derived from an EMBL/GenBank/DDBJ whole genome shotgun (WGS) entry which is preliminary data.</text>
</comment>
<keyword evidence="3 6" id="KW-0489">Methyltransferase</keyword>
<evidence type="ECO:0000256" key="1">
    <source>
        <dbReference type="ARBA" id="ARBA00003907"/>
    </source>
</evidence>
<dbReference type="Pfam" id="PF04072">
    <property type="entry name" value="LCM"/>
    <property type="match status" value="1"/>
</dbReference>